<organism evidence="1 2">
    <name type="scientific">Bacillus amyloliquefaciens</name>
    <name type="common">Bacillus velezensis</name>
    <dbReference type="NCBI Taxonomy" id="1390"/>
    <lineage>
        <taxon>Bacteria</taxon>
        <taxon>Bacillati</taxon>
        <taxon>Bacillota</taxon>
        <taxon>Bacilli</taxon>
        <taxon>Bacillales</taxon>
        <taxon>Bacillaceae</taxon>
        <taxon>Bacillus</taxon>
        <taxon>Bacillus amyloliquefaciens group</taxon>
    </lineage>
</organism>
<gene>
    <name evidence="1" type="ORF">PV946_13710</name>
</gene>
<dbReference type="Gene3D" id="3.30.2320.80">
    <property type="match status" value="1"/>
</dbReference>
<reference evidence="1" key="1">
    <citation type="submission" date="2023-02" db="EMBL/GenBank/DDBJ databases">
        <title>Draft Whole-Genome Sequences of Bacillus Strains of Potential Probiotic for Poultry.</title>
        <authorList>
            <person name="Ma L.M."/>
            <person name="Lopez-Guerra N."/>
            <person name="Zhang G."/>
        </authorList>
    </citation>
    <scope>NUCLEOTIDE SEQUENCE</scope>
    <source>
        <strain evidence="1">OSU1013-24</strain>
    </source>
</reference>
<sequence length="36" mass="4086">MDNLLITCEECGYKWNGDDFDEDCPSCESENIKVIG</sequence>
<evidence type="ECO:0000313" key="1">
    <source>
        <dbReference type="EMBL" id="MDF4194810.1"/>
    </source>
</evidence>
<dbReference type="EMBL" id="JARKHX010000004">
    <property type="protein sequence ID" value="MDF4194810.1"/>
    <property type="molecule type" value="Genomic_DNA"/>
</dbReference>
<accession>A0AAP3YFL1</accession>
<name>A0AAP3YFL1_BACAM</name>
<dbReference type="Proteomes" id="UP001222377">
    <property type="component" value="Unassembled WGS sequence"/>
</dbReference>
<dbReference type="RefSeq" id="WP_220151930.1">
    <property type="nucleotide sequence ID" value="NZ_CP071970.1"/>
</dbReference>
<protein>
    <submittedName>
        <fullName evidence="1">Hydrogenase maturation nickel metallochaperone HypA</fullName>
    </submittedName>
</protein>
<proteinExistence type="predicted"/>
<evidence type="ECO:0000313" key="2">
    <source>
        <dbReference type="Proteomes" id="UP001222377"/>
    </source>
</evidence>
<comment type="caution">
    <text evidence="1">The sequence shown here is derived from an EMBL/GenBank/DDBJ whole genome shotgun (WGS) entry which is preliminary data.</text>
</comment>
<dbReference type="AlphaFoldDB" id="A0AAP3YFL1"/>